<dbReference type="GO" id="GO:0006974">
    <property type="term" value="P:DNA damage response"/>
    <property type="evidence" value="ECO:0007669"/>
    <property type="project" value="TreeGrafter"/>
</dbReference>
<dbReference type="CDD" id="cd22928">
    <property type="entry name" value="HFD_POLE3_DPB4"/>
    <property type="match status" value="1"/>
</dbReference>
<organism evidence="5 6">
    <name type="scientific">Babesia ovata</name>
    <dbReference type="NCBI Taxonomy" id="189622"/>
    <lineage>
        <taxon>Eukaryota</taxon>
        <taxon>Sar</taxon>
        <taxon>Alveolata</taxon>
        <taxon>Apicomplexa</taxon>
        <taxon>Aconoidasida</taxon>
        <taxon>Piroplasmida</taxon>
        <taxon>Babesiidae</taxon>
        <taxon>Babesia</taxon>
    </lineage>
</organism>
<gene>
    <name evidence="5" type="ORF">BOVATA_031840</name>
</gene>
<proteinExistence type="predicted"/>
<dbReference type="PANTHER" id="PTHR46172">
    <property type="entry name" value="DNA POLYMERASE EPSILON SUBUNIT 3"/>
    <property type="match status" value="1"/>
</dbReference>
<dbReference type="Pfam" id="PF00808">
    <property type="entry name" value="CBFD_NFYB_HMF"/>
    <property type="match status" value="1"/>
</dbReference>
<keyword evidence="6" id="KW-1185">Reference proteome</keyword>
<dbReference type="InterPro" id="IPR009072">
    <property type="entry name" value="Histone-fold"/>
</dbReference>
<name>A0A2H6KFB9_9APIC</name>
<sequence length="304" mass="33692">MDGDNIEPRELEILPIKLVQTALQKGLLDRAALSRVGASTGKSGKKQTAIRHKKFSKDAVNVFNRAASLFVLYITTIAQDIAKTKKRATVYEADILEALKSCLFWEIEREMSEEMAAVNELMKRRQAQILREQKQEADADTIANEDQAAEADDAVDMHDEEHNSDIDAADVEELEEGFDYDQFPELDATEQVENMFEEQTEDAIEPEMSEQDGGVHDYDMFGADDLSDAAHVSNLPDFTEDAVMADNGDVNYGGNTTTPYGRTTQLDDMDGLMDFPGGNTQLVDDNPPGNTETEDVHNASTQAL</sequence>
<dbReference type="GeneID" id="39875461"/>
<dbReference type="Gene3D" id="1.10.20.10">
    <property type="entry name" value="Histone, subunit A"/>
    <property type="match status" value="1"/>
</dbReference>
<dbReference type="RefSeq" id="XP_028867934.1">
    <property type="nucleotide sequence ID" value="XM_029012101.1"/>
</dbReference>
<dbReference type="GO" id="GO:0008622">
    <property type="term" value="C:epsilon DNA polymerase complex"/>
    <property type="evidence" value="ECO:0007669"/>
    <property type="project" value="TreeGrafter"/>
</dbReference>
<dbReference type="EMBL" id="BDSA01000003">
    <property type="protein sequence ID" value="GBE61691.1"/>
    <property type="molecule type" value="Genomic_DNA"/>
</dbReference>
<dbReference type="GO" id="GO:0008623">
    <property type="term" value="C:CHRAC"/>
    <property type="evidence" value="ECO:0007669"/>
    <property type="project" value="TreeGrafter"/>
</dbReference>
<dbReference type="GO" id="GO:0031490">
    <property type="term" value="F:chromatin DNA binding"/>
    <property type="evidence" value="ECO:0007669"/>
    <property type="project" value="TreeGrafter"/>
</dbReference>
<evidence type="ECO:0000313" key="5">
    <source>
        <dbReference type="EMBL" id="GBE61691.1"/>
    </source>
</evidence>
<dbReference type="GO" id="GO:0046982">
    <property type="term" value="F:protein heterodimerization activity"/>
    <property type="evidence" value="ECO:0007669"/>
    <property type="project" value="InterPro"/>
</dbReference>
<dbReference type="SUPFAM" id="SSF47113">
    <property type="entry name" value="Histone-fold"/>
    <property type="match status" value="1"/>
</dbReference>
<evidence type="ECO:0000256" key="3">
    <source>
        <dbReference type="SAM" id="MobiDB-lite"/>
    </source>
</evidence>
<evidence type="ECO:0000256" key="2">
    <source>
        <dbReference type="ARBA" id="ARBA00023242"/>
    </source>
</evidence>
<accession>A0A2H6KFB9</accession>
<dbReference type="OrthoDB" id="386949at2759"/>
<reference evidence="5 6" key="1">
    <citation type="journal article" date="2017" name="BMC Genomics">
        <title>Whole-genome assembly of Babesia ovata and comparative genomics between closely related pathogens.</title>
        <authorList>
            <person name="Yamagishi J."/>
            <person name="Asada M."/>
            <person name="Hakimi H."/>
            <person name="Tanaka T.Q."/>
            <person name="Sugimoto C."/>
            <person name="Kawazu S."/>
        </authorList>
    </citation>
    <scope>NUCLEOTIDE SEQUENCE [LARGE SCALE GENOMIC DNA]</scope>
    <source>
        <strain evidence="5 6">Miyake</strain>
    </source>
</reference>
<protein>
    <submittedName>
        <fullName evidence="5">CCAAT-binding transcription factor</fullName>
    </submittedName>
</protein>
<dbReference type="VEuPathDB" id="PiroplasmaDB:BOVATA_031840"/>
<dbReference type="PANTHER" id="PTHR46172:SF1">
    <property type="entry name" value="DNA POLYMERASE EPSILON SUBUNIT 3"/>
    <property type="match status" value="1"/>
</dbReference>
<evidence type="ECO:0000313" key="6">
    <source>
        <dbReference type="Proteomes" id="UP000236319"/>
    </source>
</evidence>
<feature type="domain" description="Transcription factor CBF/NF-Y/archaeal histone" evidence="4">
    <location>
        <begin position="50"/>
        <end position="99"/>
    </location>
</feature>
<feature type="region of interest" description="Disordered" evidence="3">
    <location>
        <begin position="267"/>
        <end position="304"/>
    </location>
</feature>
<dbReference type="InterPro" id="IPR051377">
    <property type="entry name" value="DNA_Pol-Epsilon_Subunit"/>
</dbReference>
<dbReference type="GO" id="GO:0006272">
    <property type="term" value="P:leading strand elongation"/>
    <property type="evidence" value="ECO:0007669"/>
    <property type="project" value="TreeGrafter"/>
</dbReference>
<evidence type="ECO:0000259" key="4">
    <source>
        <dbReference type="Pfam" id="PF00808"/>
    </source>
</evidence>
<comment type="caution">
    <text evidence="5">The sequence shown here is derived from an EMBL/GenBank/DDBJ whole genome shotgun (WGS) entry which is preliminary data.</text>
</comment>
<keyword evidence="2" id="KW-0539">Nucleus</keyword>
<dbReference type="GO" id="GO:0031507">
    <property type="term" value="P:heterochromatin formation"/>
    <property type="evidence" value="ECO:0007669"/>
    <property type="project" value="TreeGrafter"/>
</dbReference>
<dbReference type="AlphaFoldDB" id="A0A2H6KFB9"/>
<dbReference type="Proteomes" id="UP000236319">
    <property type="component" value="Unassembled WGS sequence"/>
</dbReference>
<comment type="subcellular location">
    <subcellularLocation>
        <location evidence="1">Nucleus</location>
    </subcellularLocation>
</comment>
<feature type="compositionally biased region" description="Polar residues" evidence="3">
    <location>
        <begin position="278"/>
        <end position="291"/>
    </location>
</feature>
<evidence type="ECO:0000256" key="1">
    <source>
        <dbReference type="ARBA" id="ARBA00004123"/>
    </source>
</evidence>
<dbReference type="InterPro" id="IPR003958">
    <property type="entry name" value="CBFA_NFYB_domain"/>
</dbReference>